<dbReference type="FunFam" id="3.40.1640.10:FF:000001">
    <property type="entry name" value="D-glutamate cyclase, mitochondrial"/>
    <property type="match status" value="1"/>
</dbReference>
<dbReference type="Gene3D" id="3.90.1640.20">
    <property type="entry name" value="TON_0340"/>
    <property type="match status" value="1"/>
</dbReference>
<dbReference type="InterPro" id="IPR038021">
    <property type="entry name" value="Putative_hydro-lyase"/>
</dbReference>
<dbReference type="RefSeq" id="XP_038072043.1">
    <property type="nucleotide sequence ID" value="XM_038216115.1"/>
</dbReference>
<name>A0A914B7B0_PATMI</name>
<evidence type="ECO:0000256" key="1">
    <source>
        <dbReference type="ARBA" id="ARBA00007896"/>
    </source>
</evidence>
<dbReference type="InterPro" id="IPR009906">
    <property type="entry name" value="D-Glu_cyclase"/>
</dbReference>
<dbReference type="GeneID" id="119740727"/>
<dbReference type="GO" id="GO:0006536">
    <property type="term" value="P:glutamate metabolic process"/>
    <property type="evidence" value="ECO:0007669"/>
    <property type="project" value="TreeGrafter"/>
</dbReference>
<evidence type="ECO:0000313" key="5">
    <source>
        <dbReference type="Proteomes" id="UP000887568"/>
    </source>
</evidence>
<protein>
    <recommendedName>
        <fullName evidence="3">D-glutamate cyclase-like C-terminal domain-containing protein</fullName>
    </recommendedName>
</protein>
<evidence type="ECO:0000313" key="4">
    <source>
        <dbReference type="EnsemblMetazoa" id="XP_038072043.1"/>
    </source>
</evidence>
<comment type="similarity">
    <text evidence="1">Belongs to the D-glutamate cyclase family.</text>
</comment>
<reference evidence="4" key="1">
    <citation type="submission" date="2022-11" db="UniProtKB">
        <authorList>
            <consortium name="EnsemblMetazoa"/>
        </authorList>
    </citation>
    <scope>IDENTIFICATION</scope>
</reference>
<dbReference type="Pfam" id="PF14336">
    <property type="entry name" value="GLUCM-like_C"/>
    <property type="match status" value="1"/>
</dbReference>
<dbReference type="PANTHER" id="PTHR32022">
    <property type="entry name" value="D-GLUTAMATE CYCLASE, MITOCHONDRIAL"/>
    <property type="match status" value="1"/>
</dbReference>
<dbReference type="SUPFAM" id="SSF160920">
    <property type="entry name" value="PSTPO5379-like"/>
    <property type="match status" value="1"/>
</dbReference>
<organism evidence="4 5">
    <name type="scientific">Patiria miniata</name>
    <name type="common">Bat star</name>
    <name type="synonym">Asterina miniata</name>
    <dbReference type="NCBI Taxonomy" id="46514"/>
    <lineage>
        <taxon>Eukaryota</taxon>
        <taxon>Metazoa</taxon>
        <taxon>Echinodermata</taxon>
        <taxon>Eleutherozoa</taxon>
        <taxon>Asterozoa</taxon>
        <taxon>Asteroidea</taxon>
        <taxon>Valvatacea</taxon>
        <taxon>Valvatida</taxon>
        <taxon>Asterinidae</taxon>
        <taxon>Patiria</taxon>
    </lineage>
</organism>
<dbReference type="AlphaFoldDB" id="A0A914B7B0"/>
<dbReference type="OMA" id="HIGHPGL"/>
<dbReference type="InterPro" id="IPR025504">
    <property type="entry name" value="GLUCM_C"/>
</dbReference>
<proteinExistence type="inferred from homology"/>
<dbReference type="OrthoDB" id="10262538at2759"/>
<dbReference type="GO" id="GO:0047820">
    <property type="term" value="F:D-glutamate cyclase activity"/>
    <property type="evidence" value="ECO:0007669"/>
    <property type="project" value="TreeGrafter"/>
</dbReference>
<keyword evidence="2" id="KW-0456">Lyase</keyword>
<evidence type="ECO:0000256" key="2">
    <source>
        <dbReference type="ARBA" id="ARBA00023239"/>
    </source>
</evidence>
<dbReference type="EnsemblMetazoa" id="XM_038216115.1">
    <property type="protein sequence ID" value="XP_038072043.1"/>
    <property type="gene ID" value="LOC119740727"/>
</dbReference>
<dbReference type="PANTHER" id="PTHR32022:SF10">
    <property type="entry name" value="D-GLUTAMATE CYCLASE, MITOCHONDRIAL"/>
    <property type="match status" value="1"/>
</dbReference>
<dbReference type="Proteomes" id="UP000887568">
    <property type="component" value="Unplaced"/>
</dbReference>
<dbReference type="Pfam" id="PF07286">
    <property type="entry name" value="D-Glu_cyclase"/>
    <property type="match status" value="1"/>
</dbReference>
<dbReference type="Gene3D" id="3.30.2040.10">
    <property type="entry name" value="PSTPO5379-like domain"/>
    <property type="match status" value="1"/>
</dbReference>
<dbReference type="Gene3D" id="3.40.1640.10">
    <property type="entry name" value="PSTPO5379-like"/>
    <property type="match status" value="1"/>
</dbReference>
<feature type="domain" description="D-glutamate cyclase-like C-terminal" evidence="3">
    <location>
        <begin position="328"/>
        <end position="641"/>
    </location>
</feature>
<evidence type="ECO:0000259" key="3">
    <source>
        <dbReference type="Pfam" id="PF14336"/>
    </source>
</evidence>
<accession>A0A914B7B0</accession>
<sequence length="648" mass="71268">MFTICAQLLRGRIYVRARLACHKLLDMPVPSREDLAQAEPEVARKLFRSGKFFKESTSGMCQGRVQTNLLALDKSLAEDFAKFCAANSGPLPVLFQSEVGQFTAPGLTQTDSDVRTDLPAYNIIENGEVTHTVKNIMGFKEFLRDYVFFYQGCSFTFDQSFLAAGVPLRNLEHNTRISVFTTSVKCHPVGPFKCQMDMSMRPIPRDLVEKAFKVTLPLTKYHGAPVHIGDPALIGVPDVNKPDYLDPTVFEEGDIPVFWACGVTVVEAVKAAKPSLAFSHFPGNMYIADAPFQSQDDSPADVKVVTLCEKPYWASVTSEAVVKKIKQLEGFIAEDLGKRQIGNLLVPDDLLKSVLALSHASSVALTTGFPCFVNNKNPYEDDGPPGAIAIAMMLQALGKKVDLVVDKTLYEPLTTVLEALVEQKVLARPISVVQFPPEGEQDTLETAKKFLLKAGTTAPRYDHLLAIERAGKAEDGGYYTMKAIDVGRLVGGIDWLFQAAAEMPTVHTSGIGDGGNELGMGKVRDIVHRDIPRGQTIACSVASDFLMTAGVSNWGGYAVAVGLYLVSTCPIHERYRRRAVGFPPSDEERQRFRSALPDVDRERQMLQILISHEFFDMTGTDVLHVDGLSFDDVHVKKIEQLLSVIGEE</sequence>
<dbReference type="FunFam" id="3.30.2040.10:FF:000001">
    <property type="entry name" value="D-glutamate cyclase, mitochondrial"/>
    <property type="match status" value="1"/>
</dbReference>
<keyword evidence="5" id="KW-1185">Reference proteome</keyword>